<evidence type="ECO:0000256" key="1">
    <source>
        <dbReference type="ARBA" id="ARBA00006817"/>
    </source>
</evidence>
<evidence type="ECO:0000313" key="3">
    <source>
        <dbReference type="EMBL" id="GAA0861017.1"/>
    </source>
</evidence>
<evidence type="ECO:0000259" key="2">
    <source>
        <dbReference type="Pfam" id="PF08327"/>
    </source>
</evidence>
<accession>A0ABN1LW14</accession>
<dbReference type="Proteomes" id="UP001500738">
    <property type="component" value="Unassembled WGS sequence"/>
</dbReference>
<protein>
    <submittedName>
        <fullName evidence="3">SRPBCC family protein</fullName>
    </submittedName>
</protein>
<dbReference type="InterPro" id="IPR013538">
    <property type="entry name" value="ASHA1/2-like_C"/>
</dbReference>
<gene>
    <name evidence="3" type="ORF">GCM10009115_01970</name>
</gene>
<sequence>MTDSPRELSVTTLIDAAPDTVWRVMTERMAEWWCPKPWTVTLDEIDLRSGGRCAMTMHGPEGETMPTDGIFLEVVPGRRFVTTDAVVRGADGRLAASGPFMIGGWEIAPEGSGTRFTGWARHWTDEAQKQHEEMGFIPGWGAVAEQLKALCEAG</sequence>
<dbReference type="EMBL" id="BAAAFE010000002">
    <property type="protein sequence ID" value="GAA0861017.1"/>
    <property type="molecule type" value="Genomic_DNA"/>
</dbReference>
<comment type="similarity">
    <text evidence="1">Belongs to the AHA1 family.</text>
</comment>
<dbReference type="InterPro" id="IPR023393">
    <property type="entry name" value="START-like_dom_sf"/>
</dbReference>
<proteinExistence type="inferred from homology"/>
<dbReference type="Pfam" id="PF08327">
    <property type="entry name" value="AHSA1"/>
    <property type="match status" value="1"/>
</dbReference>
<feature type="domain" description="Activator of Hsp90 ATPase homologue 1/2-like C-terminal" evidence="2">
    <location>
        <begin position="15"/>
        <end position="151"/>
    </location>
</feature>
<dbReference type="Gene3D" id="3.30.530.20">
    <property type="match status" value="1"/>
</dbReference>
<reference evidence="3 4" key="1">
    <citation type="journal article" date="2019" name="Int. J. Syst. Evol. Microbiol.">
        <title>The Global Catalogue of Microorganisms (GCM) 10K type strain sequencing project: providing services to taxonomists for standard genome sequencing and annotation.</title>
        <authorList>
            <consortium name="The Broad Institute Genomics Platform"/>
            <consortium name="The Broad Institute Genome Sequencing Center for Infectious Disease"/>
            <person name="Wu L."/>
            <person name="Ma J."/>
        </authorList>
    </citation>
    <scope>NUCLEOTIDE SEQUENCE [LARGE SCALE GENOMIC DNA]</scope>
    <source>
        <strain evidence="3 4">JCM 15910</strain>
    </source>
</reference>
<comment type="caution">
    <text evidence="3">The sequence shown here is derived from an EMBL/GenBank/DDBJ whole genome shotgun (WGS) entry which is preliminary data.</text>
</comment>
<dbReference type="RefSeq" id="WP_215354490.1">
    <property type="nucleotide sequence ID" value="NZ_BAAAFE010000002.1"/>
</dbReference>
<dbReference type="SUPFAM" id="SSF55961">
    <property type="entry name" value="Bet v1-like"/>
    <property type="match status" value="1"/>
</dbReference>
<organism evidence="3 4">
    <name type="scientific">Sphingopyxis soli</name>
    <dbReference type="NCBI Taxonomy" id="592051"/>
    <lineage>
        <taxon>Bacteria</taxon>
        <taxon>Pseudomonadati</taxon>
        <taxon>Pseudomonadota</taxon>
        <taxon>Alphaproteobacteria</taxon>
        <taxon>Sphingomonadales</taxon>
        <taxon>Sphingomonadaceae</taxon>
        <taxon>Sphingopyxis</taxon>
    </lineage>
</organism>
<keyword evidence="4" id="KW-1185">Reference proteome</keyword>
<name>A0ABN1LW14_9SPHN</name>
<evidence type="ECO:0000313" key="4">
    <source>
        <dbReference type="Proteomes" id="UP001500738"/>
    </source>
</evidence>